<dbReference type="HOGENOM" id="CLU_2661304_0_0_1"/>
<proteinExistence type="predicted"/>
<name>A0A0C3EUA7_PILCF</name>
<evidence type="ECO:0000313" key="2">
    <source>
        <dbReference type="Proteomes" id="UP000054166"/>
    </source>
</evidence>
<reference evidence="2" key="2">
    <citation type="submission" date="2015-01" db="EMBL/GenBank/DDBJ databases">
        <title>Evolutionary Origins and Diversification of the Mycorrhizal Mutualists.</title>
        <authorList>
            <consortium name="DOE Joint Genome Institute"/>
            <consortium name="Mycorrhizal Genomics Consortium"/>
            <person name="Kohler A."/>
            <person name="Kuo A."/>
            <person name="Nagy L.G."/>
            <person name="Floudas D."/>
            <person name="Copeland A."/>
            <person name="Barry K.W."/>
            <person name="Cichocki N."/>
            <person name="Veneault-Fourrey C."/>
            <person name="LaButti K."/>
            <person name="Lindquist E.A."/>
            <person name="Lipzen A."/>
            <person name="Lundell T."/>
            <person name="Morin E."/>
            <person name="Murat C."/>
            <person name="Riley R."/>
            <person name="Ohm R."/>
            <person name="Sun H."/>
            <person name="Tunlid A."/>
            <person name="Henrissat B."/>
            <person name="Grigoriev I.V."/>
            <person name="Hibbett D.S."/>
            <person name="Martin F."/>
        </authorList>
    </citation>
    <scope>NUCLEOTIDE SEQUENCE [LARGE SCALE GENOMIC DNA]</scope>
    <source>
        <strain evidence="2">F 1598</strain>
    </source>
</reference>
<sequence>MYTFVVVLVSDDGDANSKCLSVPQSSTELHQYSLNVSMMNNKFDVTVCYFQLLSISRWTSIVTLHVQKWFLDQIID</sequence>
<keyword evidence="2" id="KW-1185">Reference proteome</keyword>
<gene>
    <name evidence="1" type="ORF">PILCRDRAFT_830244</name>
</gene>
<dbReference type="InParanoid" id="A0A0C3EUA7"/>
<dbReference type="Proteomes" id="UP000054166">
    <property type="component" value="Unassembled WGS sequence"/>
</dbReference>
<organism evidence="1 2">
    <name type="scientific">Piloderma croceum (strain F 1598)</name>
    <dbReference type="NCBI Taxonomy" id="765440"/>
    <lineage>
        <taxon>Eukaryota</taxon>
        <taxon>Fungi</taxon>
        <taxon>Dikarya</taxon>
        <taxon>Basidiomycota</taxon>
        <taxon>Agaricomycotina</taxon>
        <taxon>Agaricomycetes</taxon>
        <taxon>Agaricomycetidae</taxon>
        <taxon>Atheliales</taxon>
        <taxon>Atheliaceae</taxon>
        <taxon>Piloderma</taxon>
    </lineage>
</organism>
<dbReference type="EMBL" id="KN833259">
    <property type="protein sequence ID" value="KIM71609.1"/>
    <property type="molecule type" value="Genomic_DNA"/>
</dbReference>
<feature type="non-terminal residue" evidence="1">
    <location>
        <position position="76"/>
    </location>
</feature>
<dbReference type="AlphaFoldDB" id="A0A0C3EUA7"/>
<protein>
    <submittedName>
        <fullName evidence="1">Uncharacterized protein</fullName>
    </submittedName>
</protein>
<reference evidence="1 2" key="1">
    <citation type="submission" date="2014-04" db="EMBL/GenBank/DDBJ databases">
        <authorList>
            <consortium name="DOE Joint Genome Institute"/>
            <person name="Kuo A."/>
            <person name="Tarkka M."/>
            <person name="Buscot F."/>
            <person name="Kohler A."/>
            <person name="Nagy L.G."/>
            <person name="Floudas D."/>
            <person name="Copeland A."/>
            <person name="Barry K.W."/>
            <person name="Cichocki N."/>
            <person name="Veneault-Fourrey C."/>
            <person name="LaButti K."/>
            <person name="Lindquist E.A."/>
            <person name="Lipzen A."/>
            <person name="Lundell T."/>
            <person name="Morin E."/>
            <person name="Murat C."/>
            <person name="Sun H."/>
            <person name="Tunlid A."/>
            <person name="Henrissat B."/>
            <person name="Grigoriev I.V."/>
            <person name="Hibbett D.S."/>
            <person name="Martin F."/>
            <person name="Nordberg H.P."/>
            <person name="Cantor M.N."/>
            <person name="Hua S.X."/>
        </authorList>
    </citation>
    <scope>NUCLEOTIDE SEQUENCE [LARGE SCALE GENOMIC DNA]</scope>
    <source>
        <strain evidence="1 2">F 1598</strain>
    </source>
</reference>
<evidence type="ECO:0000313" key="1">
    <source>
        <dbReference type="EMBL" id="KIM71609.1"/>
    </source>
</evidence>
<accession>A0A0C3EUA7</accession>